<evidence type="ECO:0000259" key="3">
    <source>
        <dbReference type="PROSITE" id="PS50404"/>
    </source>
</evidence>
<dbReference type="AlphaFoldDB" id="A0A814PKE4"/>
<comment type="caution">
    <text evidence="4">The sequence shown here is derived from an EMBL/GenBank/DDBJ whole genome shotgun (WGS) entry which is preliminary data.</text>
</comment>
<dbReference type="CDD" id="cd00570">
    <property type="entry name" value="GST_N_family"/>
    <property type="match status" value="1"/>
</dbReference>
<dbReference type="InterPro" id="IPR036249">
    <property type="entry name" value="Thioredoxin-like_sf"/>
</dbReference>
<gene>
    <name evidence="4" type="ORF">EDS130_LOCUS20307</name>
</gene>
<dbReference type="PANTHER" id="PTHR44051:SF8">
    <property type="entry name" value="GLUTATHIONE S-TRANSFERASE GSTA"/>
    <property type="match status" value="1"/>
</dbReference>
<dbReference type="Pfam" id="PF13417">
    <property type="entry name" value="GST_N_3"/>
    <property type="match status" value="1"/>
</dbReference>
<reference evidence="4" key="1">
    <citation type="submission" date="2021-02" db="EMBL/GenBank/DDBJ databases">
        <authorList>
            <person name="Nowell W R."/>
        </authorList>
    </citation>
    <scope>NUCLEOTIDE SEQUENCE</scope>
</reference>
<feature type="domain" description="GST N-terminal" evidence="3">
    <location>
        <begin position="18"/>
        <end position="100"/>
    </location>
</feature>
<dbReference type="EMBL" id="CAJNOJ010000099">
    <property type="protein sequence ID" value="CAF1107200.1"/>
    <property type="molecule type" value="Genomic_DNA"/>
</dbReference>
<dbReference type="PROSITE" id="PS50404">
    <property type="entry name" value="GST_NTER"/>
    <property type="match status" value="1"/>
</dbReference>
<accession>A0A814PKE4</accession>
<dbReference type="CDD" id="cd00299">
    <property type="entry name" value="GST_C_family"/>
    <property type="match status" value="1"/>
</dbReference>
<evidence type="ECO:0000256" key="2">
    <source>
        <dbReference type="SAM" id="Phobius"/>
    </source>
</evidence>
<organism evidence="4 5">
    <name type="scientific">Adineta ricciae</name>
    <name type="common">Rotifer</name>
    <dbReference type="NCBI Taxonomy" id="249248"/>
    <lineage>
        <taxon>Eukaryota</taxon>
        <taxon>Metazoa</taxon>
        <taxon>Spiralia</taxon>
        <taxon>Gnathifera</taxon>
        <taxon>Rotifera</taxon>
        <taxon>Eurotatoria</taxon>
        <taxon>Bdelloidea</taxon>
        <taxon>Adinetida</taxon>
        <taxon>Adinetidae</taxon>
        <taxon>Adineta</taxon>
    </lineage>
</organism>
<dbReference type="Proteomes" id="UP000663852">
    <property type="component" value="Unassembled WGS sequence"/>
</dbReference>
<dbReference type="InterPro" id="IPR004045">
    <property type="entry name" value="Glutathione_S-Trfase_N"/>
</dbReference>
<dbReference type="Gene3D" id="1.20.1050.130">
    <property type="match status" value="1"/>
</dbReference>
<protein>
    <recommendedName>
        <fullName evidence="3">GST N-terminal domain-containing protein</fullName>
    </recommendedName>
</protein>
<proteinExistence type="inferred from homology"/>
<feature type="transmembrane region" description="Helical" evidence="2">
    <location>
        <begin position="276"/>
        <end position="294"/>
    </location>
</feature>
<comment type="similarity">
    <text evidence="1">Belongs to the GST superfamily.</text>
</comment>
<keyword evidence="2" id="KW-0812">Transmembrane</keyword>
<keyword evidence="2" id="KW-1133">Transmembrane helix</keyword>
<dbReference type="SUPFAM" id="SSF52833">
    <property type="entry name" value="Thioredoxin-like"/>
    <property type="match status" value="1"/>
</dbReference>
<evidence type="ECO:0000256" key="1">
    <source>
        <dbReference type="ARBA" id="ARBA00007409"/>
    </source>
</evidence>
<sequence>MKLRYEVSKVKNVALDMQSIVLYQIPFSHFCDKVRWALEFYSLPYEAVNFTGRKTPGYIKAPREVQKLTPLIEDPNNDSFFLSDSTPILLYLDERYGNKQKLFPVNKKDEIVQYCLSLDSGLGLYARRLAYLYIISEHPAILSALVDFRYDKSSCNDWKSYLLGLAGSCVIMSRVGVDRIQEEHIFEKTICVLDEIQNDIQGKEYLFDNQFTAADLTLTSLMAPLSLVPGIHEKYRVIFDYCDRMRKLHDPEKDYKSNAQRLYETRPKKSFPIVRSIIWLLVSIFLYPLQFLFAKDLKKKQELQYPSNDAEKKAKNDVRVLKWTTKIESLKFFLRSFCIYCFILPRQLEHVQNEEKRLLSKE</sequence>
<dbReference type="OrthoDB" id="9988732at2759"/>
<evidence type="ECO:0000313" key="4">
    <source>
        <dbReference type="EMBL" id="CAF1107200.1"/>
    </source>
</evidence>
<dbReference type="InterPro" id="IPR036282">
    <property type="entry name" value="Glutathione-S-Trfase_C_sf"/>
</dbReference>
<evidence type="ECO:0000313" key="5">
    <source>
        <dbReference type="Proteomes" id="UP000663852"/>
    </source>
</evidence>
<dbReference type="PANTHER" id="PTHR44051">
    <property type="entry name" value="GLUTATHIONE S-TRANSFERASE-RELATED"/>
    <property type="match status" value="1"/>
</dbReference>
<name>A0A814PKE4_ADIRI</name>
<keyword evidence="2" id="KW-0472">Membrane</keyword>
<dbReference type="SUPFAM" id="SSF47616">
    <property type="entry name" value="GST C-terminal domain-like"/>
    <property type="match status" value="1"/>
</dbReference>